<feature type="transmembrane region" description="Helical" evidence="1">
    <location>
        <begin position="33"/>
        <end position="57"/>
    </location>
</feature>
<evidence type="ECO:0000256" key="1">
    <source>
        <dbReference type="SAM" id="Phobius"/>
    </source>
</evidence>
<dbReference type="AlphaFoldDB" id="A0A5B9EJL4"/>
<feature type="transmembrane region" description="Helical" evidence="1">
    <location>
        <begin position="100"/>
        <end position="119"/>
    </location>
</feature>
<feature type="domain" description="DUF4126" evidence="2">
    <location>
        <begin position="9"/>
        <end position="150"/>
    </location>
</feature>
<sequence length="153" mass="15530">MLIVVLFLFGFVSGLRALTSPAGASWAAHLGMLTVAGTSLAFMASKWTVLIFTVLAIAELINDKLPKTPSRKVPPQFIARIVMGALAGGTAGAAHSVLGYGVILGILGAVAGTYGGAWLREKLTEVTKSAIGAALLEDALAIALVVTAIKGAA</sequence>
<name>A0A5B9EJL4_9BACT</name>
<accession>A0A5B9EJL4</accession>
<evidence type="ECO:0000313" key="4">
    <source>
        <dbReference type="Proteomes" id="UP000321820"/>
    </source>
</evidence>
<organism evidence="3 4">
    <name type="scientific">Terriglobus albidus</name>
    <dbReference type="NCBI Taxonomy" id="1592106"/>
    <lineage>
        <taxon>Bacteria</taxon>
        <taxon>Pseudomonadati</taxon>
        <taxon>Acidobacteriota</taxon>
        <taxon>Terriglobia</taxon>
        <taxon>Terriglobales</taxon>
        <taxon>Acidobacteriaceae</taxon>
        <taxon>Terriglobus</taxon>
    </lineage>
</organism>
<feature type="transmembrane region" description="Helical" evidence="1">
    <location>
        <begin position="77"/>
        <end position="94"/>
    </location>
</feature>
<keyword evidence="4" id="KW-1185">Reference proteome</keyword>
<dbReference type="EMBL" id="CP042806">
    <property type="protein sequence ID" value="QEE30316.1"/>
    <property type="molecule type" value="Genomic_DNA"/>
</dbReference>
<reference evidence="3 4" key="1">
    <citation type="submission" date="2019-08" db="EMBL/GenBank/DDBJ databases">
        <title>Complete genome sequence of Terriglobus albidus strain ORNL.</title>
        <authorList>
            <person name="Podar M."/>
        </authorList>
    </citation>
    <scope>NUCLEOTIDE SEQUENCE [LARGE SCALE GENOMIC DNA]</scope>
    <source>
        <strain evidence="3 4">ORNL</strain>
    </source>
</reference>
<protein>
    <submittedName>
        <fullName evidence="3">DUF4126 family protein</fullName>
    </submittedName>
</protein>
<dbReference type="Proteomes" id="UP000321820">
    <property type="component" value="Chromosome"/>
</dbReference>
<keyword evidence="1" id="KW-0812">Transmembrane</keyword>
<keyword evidence="1" id="KW-1133">Transmembrane helix</keyword>
<proteinExistence type="predicted"/>
<dbReference type="Pfam" id="PF13548">
    <property type="entry name" value="DUF4126"/>
    <property type="match status" value="1"/>
</dbReference>
<evidence type="ECO:0000313" key="3">
    <source>
        <dbReference type="EMBL" id="QEE30316.1"/>
    </source>
</evidence>
<keyword evidence="1" id="KW-0472">Membrane</keyword>
<dbReference type="RefSeq" id="WP_147649585.1">
    <property type="nucleotide sequence ID" value="NZ_CP042806.1"/>
</dbReference>
<dbReference type="InterPro" id="IPR025196">
    <property type="entry name" value="DUF4126"/>
</dbReference>
<dbReference type="KEGG" id="talb:FTW19_21430"/>
<dbReference type="OrthoDB" id="9812409at2"/>
<evidence type="ECO:0000259" key="2">
    <source>
        <dbReference type="Pfam" id="PF13548"/>
    </source>
</evidence>
<gene>
    <name evidence="3" type="ORF">FTW19_21430</name>
</gene>